<keyword evidence="6" id="KW-0325">Glycoprotein</keyword>
<dbReference type="GO" id="GO:0004598">
    <property type="term" value="F:peptidylamidoglycolate lyase activity"/>
    <property type="evidence" value="ECO:0007669"/>
    <property type="project" value="UniProtKB-EC"/>
</dbReference>
<gene>
    <name evidence="12" type="ORF">FBUS_05587</name>
</gene>
<keyword evidence="9" id="KW-0862">Zinc</keyword>
<evidence type="ECO:0000256" key="5">
    <source>
        <dbReference type="ARBA" id="ARBA00023157"/>
    </source>
</evidence>
<dbReference type="InterPro" id="IPR000720">
    <property type="entry name" value="PHM/PAL"/>
</dbReference>
<dbReference type="InterPro" id="IPR011042">
    <property type="entry name" value="6-blade_b-propeller_TolB-like"/>
</dbReference>
<feature type="binding site" evidence="9">
    <location>
        <position position="252"/>
    </location>
    <ligand>
        <name>Zn(2+)</name>
        <dbReference type="ChEBI" id="CHEBI:29105"/>
        <note>catalytic</note>
    </ligand>
</feature>
<keyword evidence="13" id="KW-1185">Reference proteome</keyword>
<dbReference type="Pfam" id="PF01436">
    <property type="entry name" value="NHL"/>
    <property type="match status" value="2"/>
</dbReference>
<keyword evidence="7 12" id="KW-0456">Lyase</keyword>
<keyword evidence="4" id="KW-0677">Repeat</keyword>
<dbReference type="EC" id="4.3.2.5" evidence="1"/>
<sequence length="294" mass="33214">STFDNSHVYQHRDLGPIREGVVVRLDQGKFQGSYLQNTLFLPHGITVDHEGNVWITDTAMHQVFKFGPDLNPNPLLVIGEKFVPGSDEKHFCKPTHVVVLRSGEFFVADGYCNNRIMKFHPNGTLAKEWKKNSKDGDEVQYNFNLPHQLALSEELDLLCVADRENWRALCYRLGASERSDAQLSELVYEFQGIPNDNGPVYGVAIAPKERILFVLAGEEQSGLPTAVHLFDLGTGDYLGYMTDRNGDYGYAHMLAACDSGEEPGCLLVCSLNQPITKWGEMQRRLWLYRFDANR</sequence>
<evidence type="ECO:0000256" key="3">
    <source>
        <dbReference type="ARBA" id="ARBA00022729"/>
    </source>
</evidence>
<feature type="repeat" description="NHL" evidence="11">
    <location>
        <begin position="28"/>
        <end position="69"/>
    </location>
</feature>
<evidence type="ECO:0000256" key="4">
    <source>
        <dbReference type="ARBA" id="ARBA00022737"/>
    </source>
</evidence>
<evidence type="ECO:0000256" key="6">
    <source>
        <dbReference type="ARBA" id="ARBA00023180"/>
    </source>
</evidence>
<evidence type="ECO:0000256" key="2">
    <source>
        <dbReference type="ARBA" id="ARBA00022723"/>
    </source>
</evidence>
<dbReference type="InterPro" id="IPR001258">
    <property type="entry name" value="NHL_repeat"/>
</dbReference>
<feature type="non-terminal residue" evidence="12">
    <location>
        <position position="294"/>
    </location>
</feature>
<evidence type="ECO:0000256" key="10">
    <source>
        <dbReference type="PIRSR" id="PIRSR600720-3"/>
    </source>
</evidence>
<name>A0A8E0VDY9_9TREM</name>
<feature type="binding site" evidence="8">
    <location>
        <position position="163"/>
    </location>
    <ligand>
        <name>a protein</name>
        <dbReference type="ChEBI" id="CHEBI:16541"/>
    </ligand>
    <ligandPart>
        <name>C-terminal Xaa-(2S)-2-hydroxyglycine residue</name>
        <dbReference type="ChEBI" id="CHEBI:142768"/>
    </ligandPart>
</feature>
<evidence type="ECO:0000256" key="7">
    <source>
        <dbReference type="ARBA" id="ARBA00023239"/>
    </source>
</evidence>
<keyword evidence="5 10" id="KW-1015">Disulfide bond</keyword>
<organism evidence="12 13">
    <name type="scientific">Fasciolopsis buskii</name>
    <dbReference type="NCBI Taxonomy" id="27845"/>
    <lineage>
        <taxon>Eukaryota</taxon>
        <taxon>Metazoa</taxon>
        <taxon>Spiralia</taxon>
        <taxon>Lophotrochozoa</taxon>
        <taxon>Platyhelminthes</taxon>
        <taxon>Trematoda</taxon>
        <taxon>Digenea</taxon>
        <taxon>Plagiorchiida</taxon>
        <taxon>Echinostomata</taxon>
        <taxon>Echinostomatoidea</taxon>
        <taxon>Fasciolidae</taxon>
        <taxon>Fasciolopsis</taxon>
    </lineage>
</organism>
<protein>
    <recommendedName>
        <fullName evidence="1">peptidylamidoglycolate lyase</fullName>
        <ecNumber evidence="1">4.3.2.5</ecNumber>
    </recommendedName>
</protein>
<dbReference type="PROSITE" id="PS51125">
    <property type="entry name" value="NHL"/>
    <property type="match status" value="2"/>
</dbReference>
<feature type="disulfide bond" evidence="10">
    <location>
        <begin position="159"/>
        <end position="170"/>
    </location>
</feature>
<comment type="caution">
    <text evidence="12">The sequence shown here is derived from an EMBL/GenBank/DDBJ whole genome shotgun (WGS) entry which is preliminary data.</text>
</comment>
<feature type="binding site" evidence="9">
    <location>
        <position position="147"/>
    </location>
    <ligand>
        <name>Zn(2+)</name>
        <dbReference type="ChEBI" id="CHEBI:29105"/>
        <note>catalytic</note>
    </ligand>
</feature>
<feature type="repeat" description="NHL" evidence="11">
    <location>
        <begin position="83"/>
        <end position="122"/>
    </location>
</feature>
<evidence type="ECO:0000313" key="12">
    <source>
        <dbReference type="EMBL" id="KAA0187634.1"/>
    </source>
</evidence>
<dbReference type="GO" id="GO:0046872">
    <property type="term" value="F:metal ion binding"/>
    <property type="evidence" value="ECO:0007669"/>
    <property type="project" value="UniProtKB-KW"/>
</dbReference>
<dbReference type="Gene3D" id="2.120.10.30">
    <property type="entry name" value="TolB, C-terminal domain"/>
    <property type="match status" value="1"/>
</dbReference>
<dbReference type="SUPFAM" id="SSF63829">
    <property type="entry name" value="Calcium-dependent phosphotriesterase"/>
    <property type="match status" value="1"/>
</dbReference>
<dbReference type="PANTHER" id="PTHR10680:SF14">
    <property type="entry name" value="PEPTIDYL-GLYCINE ALPHA-AMIDATING MONOOXYGENASE"/>
    <property type="match status" value="1"/>
</dbReference>
<proteinExistence type="predicted"/>
<keyword evidence="2 9" id="KW-0479">Metal-binding</keyword>
<feature type="disulfide bond" evidence="10">
    <location>
        <begin position="92"/>
        <end position="112"/>
    </location>
</feature>
<comment type="cofactor">
    <cofactor evidence="9">
        <name>Zn(2+)</name>
        <dbReference type="ChEBI" id="CHEBI:29105"/>
    </cofactor>
    <text evidence="9">Binds one Zn(2+) ion per subunit.</text>
</comment>
<dbReference type="GO" id="GO:0005576">
    <property type="term" value="C:extracellular region"/>
    <property type="evidence" value="ECO:0007669"/>
    <property type="project" value="TreeGrafter"/>
</dbReference>
<feature type="binding site" evidence="9">
    <location>
        <position position="43"/>
    </location>
    <ligand>
        <name>Zn(2+)</name>
        <dbReference type="ChEBI" id="CHEBI:29105"/>
        <note>catalytic</note>
    </ligand>
</feature>
<dbReference type="PRINTS" id="PR00790">
    <property type="entry name" value="PAMONOXGNASE"/>
</dbReference>
<dbReference type="AlphaFoldDB" id="A0A8E0VDY9"/>
<dbReference type="GO" id="GO:0006518">
    <property type="term" value="P:peptide metabolic process"/>
    <property type="evidence" value="ECO:0007669"/>
    <property type="project" value="InterPro"/>
</dbReference>
<evidence type="ECO:0000256" key="11">
    <source>
        <dbReference type="PROSITE-ProRule" id="PRU00504"/>
    </source>
</evidence>
<dbReference type="PANTHER" id="PTHR10680">
    <property type="entry name" value="PEPTIDYL-GLYCINE ALPHA-AMIDATING MONOOXYGENASE"/>
    <property type="match status" value="1"/>
</dbReference>
<dbReference type="Proteomes" id="UP000728185">
    <property type="component" value="Unassembled WGS sequence"/>
</dbReference>
<reference evidence="12" key="1">
    <citation type="submission" date="2019-05" db="EMBL/GenBank/DDBJ databases">
        <title>Annotation for the trematode Fasciolopsis buski.</title>
        <authorList>
            <person name="Choi Y.-J."/>
        </authorList>
    </citation>
    <scope>NUCLEOTIDE SEQUENCE</scope>
    <source>
        <strain evidence="12">HT</strain>
        <tissue evidence="12">Whole worm</tissue>
    </source>
</reference>
<evidence type="ECO:0000256" key="9">
    <source>
        <dbReference type="PIRSR" id="PIRSR600720-2"/>
    </source>
</evidence>
<dbReference type="GO" id="GO:0016020">
    <property type="term" value="C:membrane"/>
    <property type="evidence" value="ECO:0007669"/>
    <property type="project" value="InterPro"/>
</dbReference>
<dbReference type="OrthoDB" id="10018185at2759"/>
<evidence type="ECO:0000256" key="8">
    <source>
        <dbReference type="PIRSR" id="PIRSR600720-1"/>
    </source>
</evidence>
<evidence type="ECO:0000313" key="13">
    <source>
        <dbReference type="Proteomes" id="UP000728185"/>
    </source>
</evidence>
<keyword evidence="3" id="KW-0732">Signal</keyword>
<accession>A0A8E0VDY9</accession>
<feature type="binding site" evidence="8">
    <location>
        <position position="111"/>
    </location>
    <ligand>
        <name>a protein</name>
        <dbReference type="ChEBI" id="CHEBI:16541"/>
    </ligand>
    <ligandPart>
        <name>C-terminal Xaa-(2S)-2-hydroxyglycine residue</name>
        <dbReference type="ChEBI" id="CHEBI:142768"/>
    </ligandPart>
</feature>
<evidence type="ECO:0000256" key="1">
    <source>
        <dbReference type="ARBA" id="ARBA00012343"/>
    </source>
</evidence>
<dbReference type="EMBL" id="LUCM01008989">
    <property type="protein sequence ID" value="KAA0187634.1"/>
    <property type="molecule type" value="Genomic_DNA"/>
</dbReference>